<protein>
    <recommendedName>
        <fullName evidence="3">Tetratricopeptide repeat protein</fullName>
    </recommendedName>
</protein>
<organism evidence="1 2">
    <name type="scientific">Streptomyces alkaliphilus</name>
    <dbReference type="NCBI Taxonomy" id="1472722"/>
    <lineage>
        <taxon>Bacteria</taxon>
        <taxon>Bacillati</taxon>
        <taxon>Actinomycetota</taxon>
        <taxon>Actinomycetes</taxon>
        <taxon>Kitasatosporales</taxon>
        <taxon>Streptomycetaceae</taxon>
        <taxon>Streptomyces</taxon>
    </lineage>
</organism>
<reference evidence="2" key="1">
    <citation type="submission" date="2019-10" db="EMBL/GenBank/DDBJ databases">
        <title>Streptomyces sp. nov., a novel actinobacterium isolated from alkaline environment.</title>
        <authorList>
            <person name="Golinska P."/>
        </authorList>
    </citation>
    <scope>NUCLEOTIDE SEQUENCE [LARGE SCALE GENOMIC DNA]</scope>
    <source>
        <strain evidence="2">DSM 42118</strain>
    </source>
</reference>
<sequence>MDPNNPVVRLCGEGMTAEAEGREEEARELFRRAWDAASDEWEACVAAHYLARHQPGPEETLHWNRECLRLAERVGDDRVRGFHASLHGSIGRALLELGRPGEAGPHFAAAADRLADLPPGPYAEWLRLCVARGLRDTGPGPANTPAEERLNTLVAAWCARADLDALAPVLPALRGDLRTPGDGERLTTVLRMLLAERRLPAGERETLTAVIAARTNPERADAPAG</sequence>
<dbReference type="Proteomes" id="UP000538929">
    <property type="component" value="Unassembled WGS sequence"/>
</dbReference>
<dbReference type="RefSeq" id="WP_182604886.1">
    <property type="nucleotide sequence ID" value="NZ_VKHT01000048.1"/>
</dbReference>
<dbReference type="AlphaFoldDB" id="A0A7W3TAF0"/>
<evidence type="ECO:0000313" key="2">
    <source>
        <dbReference type="Proteomes" id="UP000538929"/>
    </source>
</evidence>
<comment type="caution">
    <text evidence="1">The sequence shown here is derived from an EMBL/GenBank/DDBJ whole genome shotgun (WGS) entry which is preliminary data.</text>
</comment>
<gene>
    <name evidence="1" type="ORF">FNQ90_03355</name>
</gene>
<name>A0A7W3TAF0_9ACTN</name>
<keyword evidence="2" id="KW-1185">Reference proteome</keyword>
<proteinExistence type="predicted"/>
<evidence type="ECO:0000313" key="1">
    <source>
        <dbReference type="EMBL" id="MBB0243173.1"/>
    </source>
</evidence>
<dbReference type="EMBL" id="VKHT01000048">
    <property type="protein sequence ID" value="MBB0243173.1"/>
    <property type="molecule type" value="Genomic_DNA"/>
</dbReference>
<dbReference type="SUPFAM" id="SSF48452">
    <property type="entry name" value="TPR-like"/>
    <property type="match status" value="1"/>
</dbReference>
<dbReference type="Gene3D" id="1.25.40.10">
    <property type="entry name" value="Tetratricopeptide repeat domain"/>
    <property type="match status" value="1"/>
</dbReference>
<accession>A0A7W3TAF0</accession>
<evidence type="ECO:0008006" key="3">
    <source>
        <dbReference type="Google" id="ProtNLM"/>
    </source>
</evidence>
<dbReference type="InterPro" id="IPR011990">
    <property type="entry name" value="TPR-like_helical_dom_sf"/>
</dbReference>